<evidence type="ECO:0000256" key="1">
    <source>
        <dbReference type="ARBA" id="ARBA00022603"/>
    </source>
</evidence>
<proteinExistence type="predicted"/>
<dbReference type="InterPro" id="IPR004033">
    <property type="entry name" value="UbiE/COQ5_MeTrFase"/>
</dbReference>
<dbReference type="SUPFAM" id="SSF53335">
    <property type="entry name" value="S-adenosyl-L-methionine-dependent methyltransferases"/>
    <property type="match status" value="1"/>
</dbReference>
<evidence type="ECO:0000256" key="3">
    <source>
        <dbReference type="ARBA" id="ARBA00022691"/>
    </source>
</evidence>
<dbReference type="Pfam" id="PF01209">
    <property type="entry name" value="Ubie_methyltran"/>
    <property type="match status" value="1"/>
</dbReference>
<dbReference type="EMBL" id="WVIE01000031">
    <property type="protein sequence ID" value="NDJ19464.1"/>
    <property type="molecule type" value="Genomic_DNA"/>
</dbReference>
<keyword evidence="1 4" id="KW-0489">Methyltransferase</keyword>
<dbReference type="CDD" id="cd02440">
    <property type="entry name" value="AdoMet_MTases"/>
    <property type="match status" value="1"/>
</dbReference>
<dbReference type="RefSeq" id="WP_162424992.1">
    <property type="nucleotide sequence ID" value="NZ_WVIE01000031.1"/>
</dbReference>
<dbReference type="Proteomes" id="UP000646053">
    <property type="component" value="Unassembled WGS sequence"/>
</dbReference>
<evidence type="ECO:0000313" key="4">
    <source>
        <dbReference type="EMBL" id="NDJ19464.1"/>
    </source>
</evidence>
<dbReference type="Gene3D" id="3.40.50.150">
    <property type="entry name" value="Vaccinia Virus protein VP39"/>
    <property type="match status" value="1"/>
</dbReference>
<dbReference type="GO" id="GO:0032259">
    <property type="term" value="P:methylation"/>
    <property type="evidence" value="ECO:0007669"/>
    <property type="project" value="UniProtKB-KW"/>
</dbReference>
<keyword evidence="3" id="KW-0949">S-adenosyl-L-methionine</keyword>
<dbReference type="PANTHER" id="PTHR43591:SF24">
    <property type="entry name" value="2-METHOXY-6-POLYPRENYL-1,4-BENZOQUINOL METHYLASE, MITOCHONDRIAL"/>
    <property type="match status" value="1"/>
</dbReference>
<keyword evidence="2" id="KW-0808">Transferase</keyword>
<dbReference type="InterPro" id="IPR029063">
    <property type="entry name" value="SAM-dependent_MTases_sf"/>
</dbReference>
<protein>
    <submittedName>
        <fullName evidence="4">Class I SAM-dependent methyltransferase</fullName>
    </submittedName>
</protein>
<dbReference type="AlphaFoldDB" id="A0A8J7Z489"/>
<organism evidence="4 5">
    <name type="scientific">Myxacorys almedinensis A</name>
    <dbReference type="NCBI Taxonomy" id="2690445"/>
    <lineage>
        <taxon>Bacteria</taxon>
        <taxon>Bacillati</taxon>
        <taxon>Cyanobacteriota</taxon>
        <taxon>Cyanophyceae</taxon>
        <taxon>Leptolyngbyales</taxon>
        <taxon>Leptolyngbyaceae</taxon>
        <taxon>Myxacorys</taxon>
        <taxon>Myxacorys almedinensis</taxon>
    </lineage>
</organism>
<reference evidence="4" key="1">
    <citation type="submission" date="2019-12" db="EMBL/GenBank/DDBJ databases">
        <title>High-Quality draft genome sequences of three cyanobacteria isolated from the limestone walls of the Old Cathedral of Coimbra.</title>
        <authorList>
            <person name="Tiago I."/>
            <person name="Soares F."/>
            <person name="Portugal A."/>
        </authorList>
    </citation>
    <scope>NUCLEOTIDE SEQUENCE</scope>
    <source>
        <strain evidence="4">A</strain>
    </source>
</reference>
<evidence type="ECO:0000313" key="5">
    <source>
        <dbReference type="Proteomes" id="UP000646053"/>
    </source>
</evidence>
<sequence>MNNPLNQDQALARIEAVFNAASDYFDAPALSFWNRFGQRTIDQLSLRSGDCVLDVGCGSGASAIPSAIRVGSTGQVLAIDLAESLLQLGRQKAQQQGRHNIEFRAGNFETLGLPDASFDAIACVFGIFFVPDMVAAVRELWRMLRPGGKLAITSWGEKVFEPANRVFWDAIRAERPDLVKQFTPWDRIREPDLLKALLEEGGATQVEVFAEAATHALETPEDWWTMCMGGGYQGTIDQLDVAAQERVRQTSLQFLQQQQIRALEVNVLYAISAKRNSKGTARK</sequence>
<keyword evidence="5" id="KW-1185">Reference proteome</keyword>
<dbReference type="PANTHER" id="PTHR43591">
    <property type="entry name" value="METHYLTRANSFERASE"/>
    <property type="match status" value="1"/>
</dbReference>
<comment type="caution">
    <text evidence="4">The sequence shown here is derived from an EMBL/GenBank/DDBJ whole genome shotgun (WGS) entry which is preliminary data.</text>
</comment>
<dbReference type="PROSITE" id="PS51608">
    <property type="entry name" value="SAM_MT_UBIE"/>
    <property type="match status" value="1"/>
</dbReference>
<gene>
    <name evidence="4" type="ORF">GS601_19600</name>
</gene>
<evidence type="ECO:0000256" key="2">
    <source>
        <dbReference type="ARBA" id="ARBA00022679"/>
    </source>
</evidence>
<accession>A0A8J7Z489</accession>
<name>A0A8J7Z489_9CYAN</name>
<dbReference type="GO" id="GO:0008168">
    <property type="term" value="F:methyltransferase activity"/>
    <property type="evidence" value="ECO:0007669"/>
    <property type="project" value="UniProtKB-KW"/>
</dbReference>